<dbReference type="InterPro" id="IPR023631">
    <property type="entry name" value="Amidase_dom"/>
</dbReference>
<comment type="caution">
    <text evidence="2">The sequence shown here is derived from an EMBL/GenBank/DDBJ whole genome shotgun (WGS) entry which is preliminary data.</text>
</comment>
<dbReference type="InterPro" id="IPR020556">
    <property type="entry name" value="Amidase_CS"/>
</dbReference>
<sequence length="490" mass="51667">MDLWRKSAREMASGVAEGRWSATDLAEAALARAEQVNGAVNAVCTLNPRALEDAAEVDARRKAGAEPRALEGVPFVIKDNIETAGLRTTFGSLTRKDNVPDVDGICVERLRAAGGVLIGKANTPEFAHDVVTTNRIFGPSRNPWDLRRTAGGSSGGSGAAVASGIVPLAIGTDLGGSIRVPAAYNGIVGLRTVPGGVPIWPAEFAWDTLTSHVHGPMTRSVGDVCLAMSVLAGPDPRDPRSLRTITPDYAACAGVRSLAGKRLMCVRDFAGAVPTDPAVLSQMEAAVERLAALGAGIVWQELSLEGLREIVSGTRAFGMIGRYAGIVEAHRGELMEQLVNQVEGSLKMTLRDVVEAERQRTVYWNRIRPFLTDFDAIVTPATGTAAFRLDQPLPGEVGGRPVEKFYDTLLAAYAFTVVDAAVAVVPSGLTPEGLPTGIQIVGGRLSEAAALEIAAAYEAAHPDLFTLPEIDLSVPLSDEVRATTGGYTIR</sequence>
<dbReference type="Proteomes" id="UP001055804">
    <property type="component" value="Unassembled WGS sequence"/>
</dbReference>
<organism evidence="2 3">
    <name type="scientific">Futiania mangrovi</name>
    <dbReference type="NCBI Taxonomy" id="2959716"/>
    <lineage>
        <taxon>Bacteria</taxon>
        <taxon>Pseudomonadati</taxon>
        <taxon>Pseudomonadota</taxon>
        <taxon>Alphaproteobacteria</taxon>
        <taxon>Futianiales</taxon>
        <taxon>Futianiaceae</taxon>
        <taxon>Futiania</taxon>
    </lineage>
</organism>
<dbReference type="EMBL" id="JAMZFT010000004">
    <property type="protein sequence ID" value="MCP1337863.1"/>
    <property type="molecule type" value="Genomic_DNA"/>
</dbReference>
<accession>A0A9J6PMG0</accession>
<dbReference type="InterPro" id="IPR000120">
    <property type="entry name" value="Amidase"/>
</dbReference>
<protein>
    <submittedName>
        <fullName evidence="2">Amidase family protein</fullName>
    </submittedName>
</protein>
<dbReference type="PANTHER" id="PTHR11895:SF76">
    <property type="entry name" value="INDOLEACETAMIDE HYDROLASE"/>
    <property type="match status" value="1"/>
</dbReference>
<feature type="domain" description="Amidase" evidence="1">
    <location>
        <begin position="25"/>
        <end position="449"/>
    </location>
</feature>
<proteinExistence type="predicted"/>
<gene>
    <name evidence="2" type="ORF">NJQ99_15685</name>
</gene>
<evidence type="ECO:0000313" key="2">
    <source>
        <dbReference type="EMBL" id="MCP1337863.1"/>
    </source>
</evidence>
<name>A0A9J6PMG0_9PROT</name>
<dbReference type="Pfam" id="PF01425">
    <property type="entry name" value="Amidase"/>
    <property type="match status" value="1"/>
</dbReference>
<dbReference type="RefSeq" id="WP_269333824.1">
    <property type="nucleotide sequence ID" value="NZ_JAMZFT010000004.1"/>
</dbReference>
<evidence type="ECO:0000259" key="1">
    <source>
        <dbReference type="Pfam" id="PF01425"/>
    </source>
</evidence>
<keyword evidence="3" id="KW-1185">Reference proteome</keyword>
<evidence type="ECO:0000313" key="3">
    <source>
        <dbReference type="Proteomes" id="UP001055804"/>
    </source>
</evidence>
<dbReference type="SUPFAM" id="SSF75304">
    <property type="entry name" value="Amidase signature (AS) enzymes"/>
    <property type="match status" value="1"/>
</dbReference>
<dbReference type="AlphaFoldDB" id="A0A9J6PMG0"/>
<dbReference type="GO" id="GO:0003824">
    <property type="term" value="F:catalytic activity"/>
    <property type="evidence" value="ECO:0007669"/>
    <property type="project" value="InterPro"/>
</dbReference>
<reference evidence="2" key="1">
    <citation type="submission" date="2022-06" db="EMBL/GenBank/DDBJ databases">
        <title>Isolation and Genomics of Futiania mangrovii gen. nov., sp. nov., a Rare and Metabolically-versatile member in the Class Alphaproteobacteria.</title>
        <authorList>
            <person name="Liu L."/>
            <person name="Huang W.-C."/>
            <person name="Pan J."/>
            <person name="Li J."/>
            <person name="Huang Y."/>
            <person name="Du H."/>
            <person name="Liu Y."/>
            <person name="Li M."/>
        </authorList>
    </citation>
    <scope>NUCLEOTIDE SEQUENCE</scope>
    <source>
        <strain evidence="2">FT118</strain>
    </source>
</reference>
<dbReference type="PANTHER" id="PTHR11895">
    <property type="entry name" value="TRANSAMIDASE"/>
    <property type="match status" value="1"/>
</dbReference>
<dbReference type="InterPro" id="IPR036928">
    <property type="entry name" value="AS_sf"/>
</dbReference>
<dbReference type="PROSITE" id="PS00571">
    <property type="entry name" value="AMIDASES"/>
    <property type="match status" value="1"/>
</dbReference>
<dbReference type="Gene3D" id="3.90.1300.10">
    <property type="entry name" value="Amidase signature (AS) domain"/>
    <property type="match status" value="1"/>
</dbReference>